<proteinExistence type="predicted"/>
<protein>
    <recommendedName>
        <fullName evidence="3">Protein kinase domain-containing protein</fullName>
    </recommendedName>
</protein>
<evidence type="ECO:0000313" key="2">
    <source>
        <dbReference type="Proteomes" id="UP000308768"/>
    </source>
</evidence>
<dbReference type="PANTHER" id="PTHR37542">
    <property type="entry name" value="HELO DOMAIN-CONTAINING PROTEIN-RELATED"/>
    <property type="match status" value="1"/>
</dbReference>
<dbReference type="OrthoDB" id="1911848at2759"/>
<gene>
    <name evidence="1" type="ORF">B0A49_05343</name>
</gene>
<name>A0A4U0X181_9PEZI</name>
<dbReference type="InterPro" id="IPR011009">
    <property type="entry name" value="Kinase-like_dom_sf"/>
</dbReference>
<evidence type="ECO:0008006" key="3">
    <source>
        <dbReference type="Google" id="ProtNLM"/>
    </source>
</evidence>
<dbReference type="PANTHER" id="PTHR37542:SF1">
    <property type="entry name" value="PRION-INHIBITION AND PROPAGATION HELO DOMAIN-CONTAINING PROTEIN"/>
    <property type="match status" value="1"/>
</dbReference>
<reference evidence="1 2" key="1">
    <citation type="submission" date="2017-03" db="EMBL/GenBank/DDBJ databases">
        <title>Genomes of endolithic fungi from Antarctica.</title>
        <authorList>
            <person name="Coleine C."/>
            <person name="Masonjones S."/>
            <person name="Stajich J.E."/>
        </authorList>
    </citation>
    <scope>NUCLEOTIDE SEQUENCE [LARGE SCALE GENOMIC DNA]</scope>
    <source>
        <strain evidence="1 2">CCFEE 5187</strain>
    </source>
</reference>
<accession>A0A4U0X181</accession>
<organism evidence="1 2">
    <name type="scientific">Cryomyces minteri</name>
    <dbReference type="NCBI Taxonomy" id="331657"/>
    <lineage>
        <taxon>Eukaryota</taxon>
        <taxon>Fungi</taxon>
        <taxon>Dikarya</taxon>
        <taxon>Ascomycota</taxon>
        <taxon>Pezizomycotina</taxon>
        <taxon>Dothideomycetes</taxon>
        <taxon>Dothideomycetes incertae sedis</taxon>
        <taxon>Cryomyces</taxon>
    </lineage>
</organism>
<dbReference type="Gene3D" id="1.10.510.10">
    <property type="entry name" value="Transferase(Phosphotransferase) domain 1"/>
    <property type="match status" value="1"/>
</dbReference>
<dbReference type="AlphaFoldDB" id="A0A4U0X181"/>
<evidence type="ECO:0000313" key="1">
    <source>
        <dbReference type="EMBL" id="TKA68936.1"/>
    </source>
</evidence>
<keyword evidence="2" id="KW-1185">Reference proteome</keyword>
<dbReference type="STRING" id="331657.A0A4U0X181"/>
<sequence length="348" mass="39157">MLQRLQGKLQAATTLVDGFLGEKEGRAYIITIPRRLRYAIYAKSSLGRMVEDLERWHREWDPSWIMIARIATSAIDKEITAQKAAKNQSVSIGDASRIRFSSAGISLNVEKATPVIVDRVPYHPESGLARATKDVRDLARVLSQVDPVTCSLLACLAGFVHKNISPENVLVMEQADTVLGKPFLVGFEKFRLADGQTYRSGDVLWEENLYRHPKRQGPQPEEDYVMQHDIYSLGVCLLEIGLWTSFVTYDSQMKDPTPGSGLDIMAQLSLKDQRKKAFEIERILVEMAKDRLPSHMGKKYTDVVISCLTCLDKNNSFGKEDEFMDEDGVEVGVRYIEKILQAIDGISV</sequence>
<dbReference type="SUPFAM" id="SSF56112">
    <property type="entry name" value="Protein kinase-like (PK-like)"/>
    <property type="match status" value="1"/>
</dbReference>
<dbReference type="EMBL" id="NAJN01000771">
    <property type="protein sequence ID" value="TKA68936.1"/>
    <property type="molecule type" value="Genomic_DNA"/>
</dbReference>
<comment type="caution">
    <text evidence="1">The sequence shown here is derived from an EMBL/GenBank/DDBJ whole genome shotgun (WGS) entry which is preliminary data.</text>
</comment>
<dbReference type="Proteomes" id="UP000308768">
    <property type="component" value="Unassembled WGS sequence"/>
</dbReference>